<organism evidence="11 12">
    <name type="scientific">Thioalkalivibrio paradoxus ARh 1</name>
    <dbReference type="NCBI Taxonomy" id="713585"/>
    <lineage>
        <taxon>Bacteria</taxon>
        <taxon>Pseudomonadati</taxon>
        <taxon>Pseudomonadota</taxon>
        <taxon>Gammaproteobacteria</taxon>
        <taxon>Chromatiales</taxon>
        <taxon>Ectothiorhodospiraceae</taxon>
        <taxon>Thioalkalivibrio</taxon>
    </lineage>
</organism>
<keyword evidence="8 9" id="KW-0012">Acyltransferase</keyword>
<keyword evidence="12" id="KW-1185">Reference proteome</keyword>
<dbReference type="Gene3D" id="3.40.630.30">
    <property type="match status" value="1"/>
</dbReference>
<dbReference type="Pfam" id="PF05127">
    <property type="entry name" value="NAT10_TcmA_helicase"/>
    <property type="match status" value="1"/>
</dbReference>
<keyword evidence="1 9" id="KW-0963">Cytoplasm</keyword>
<keyword evidence="5 9" id="KW-0547">Nucleotide-binding</keyword>
<comment type="caution">
    <text evidence="9">Lacks conserved residue(s) required for the propagation of feature annotation.</text>
</comment>
<dbReference type="InterPro" id="IPR007807">
    <property type="entry name" value="TcmA/NAT10_helicase"/>
</dbReference>
<dbReference type="InterPro" id="IPR016181">
    <property type="entry name" value="Acyl_CoA_acyltransferase"/>
</dbReference>
<dbReference type="RefSeq" id="WP_006746337.1">
    <property type="nucleotide sequence ID" value="NZ_CP007029.1"/>
</dbReference>
<dbReference type="InterPro" id="IPR032672">
    <property type="entry name" value="TmcA/NAT10/Kre33"/>
</dbReference>
<feature type="binding site" evidence="9">
    <location>
        <position position="311"/>
    </location>
    <ligand>
        <name>ATP</name>
        <dbReference type="ChEBI" id="CHEBI:30616"/>
    </ligand>
</feature>
<keyword evidence="2 9" id="KW-0820">tRNA-binding</keyword>
<evidence type="ECO:0000256" key="6">
    <source>
        <dbReference type="ARBA" id="ARBA00022840"/>
    </source>
</evidence>
<comment type="catalytic activity">
    <reaction evidence="9">
        <text>cytidine(34) in elongator tRNA(Met) + acetyl-CoA + ATP + H2O = N(4)-acetylcytidine(34) in elongator tRNA(Met) + ADP + phosphate + CoA + H(+)</text>
        <dbReference type="Rhea" id="RHEA:43788"/>
        <dbReference type="Rhea" id="RHEA-COMP:10693"/>
        <dbReference type="Rhea" id="RHEA-COMP:10694"/>
        <dbReference type="ChEBI" id="CHEBI:15377"/>
        <dbReference type="ChEBI" id="CHEBI:15378"/>
        <dbReference type="ChEBI" id="CHEBI:30616"/>
        <dbReference type="ChEBI" id="CHEBI:43474"/>
        <dbReference type="ChEBI" id="CHEBI:57287"/>
        <dbReference type="ChEBI" id="CHEBI:57288"/>
        <dbReference type="ChEBI" id="CHEBI:74900"/>
        <dbReference type="ChEBI" id="CHEBI:82748"/>
        <dbReference type="ChEBI" id="CHEBI:456216"/>
        <dbReference type="EC" id="2.3.1.193"/>
    </reaction>
</comment>
<dbReference type="Pfam" id="PF17176">
    <property type="entry name" value="tRNA_bind_3"/>
    <property type="match status" value="1"/>
</dbReference>
<evidence type="ECO:0000256" key="1">
    <source>
        <dbReference type="ARBA" id="ARBA00022490"/>
    </source>
</evidence>
<dbReference type="PANTHER" id="PTHR10925">
    <property type="entry name" value="N-ACETYLTRANSFERASE 10"/>
    <property type="match status" value="1"/>
</dbReference>
<feature type="binding site" evidence="9">
    <location>
        <begin position="458"/>
        <end position="460"/>
    </location>
    <ligand>
        <name>acetyl-CoA</name>
        <dbReference type="ChEBI" id="CHEBI:57288"/>
    </ligand>
</feature>
<name>W0DRF0_9GAMM</name>
<dbReference type="GO" id="GO:0002101">
    <property type="term" value="P:tRNA wobble cytosine modification"/>
    <property type="evidence" value="ECO:0007669"/>
    <property type="project" value="UniProtKB-UniRule"/>
</dbReference>
<protein>
    <recommendedName>
        <fullName evidence="9">tRNA(Met) cytidine acetyltransferase TmcA</fullName>
        <ecNumber evidence="9">2.3.1.193</ecNumber>
    </recommendedName>
</protein>
<evidence type="ECO:0000256" key="4">
    <source>
        <dbReference type="ARBA" id="ARBA00022694"/>
    </source>
</evidence>
<dbReference type="KEGG" id="tti:THITH_01280"/>
<dbReference type="OrthoDB" id="5578851at2"/>
<dbReference type="Pfam" id="PF13718">
    <property type="entry name" value="GNAT_acetyltr_2"/>
    <property type="match status" value="1"/>
</dbReference>
<comment type="subcellular location">
    <subcellularLocation>
        <location evidence="9">Cytoplasm</location>
    </subcellularLocation>
</comment>
<evidence type="ECO:0000259" key="10">
    <source>
        <dbReference type="PROSITE" id="PS51186"/>
    </source>
</evidence>
<dbReference type="SUPFAM" id="SSF52540">
    <property type="entry name" value="P-loop containing nucleoside triphosphate hydrolases"/>
    <property type="match status" value="1"/>
</dbReference>
<dbReference type="Gene3D" id="1.20.120.890">
    <property type="entry name" value="tRNA(Met) cytidine acetyltransferase, tail domain"/>
    <property type="match status" value="1"/>
</dbReference>
<keyword evidence="3 9" id="KW-0808">Transferase</keyword>
<dbReference type="HOGENOM" id="CLU_004652_1_2_6"/>
<feature type="binding site" evidence="9">
    <location>
        <position position="148"/>
    </location>
    <ligand>
        <name>ATP</name>
        <dbReference type="ChEBI" id="CHEBI:30616"/>
    </ligand>
</feature>
<dbReference type="GO" id="GO:0005524">
    <property type="term" value="F:ATP binding"/>
    <property type="evidence" value="ECO:0007669"/>
    <property type="project" value="UniProtKB-UniRule"/>
</dbReference>
<comment type="similarity">
    <text evidence="9">Belongs to the TmcA family.</text>
</comment>
<feature type="domain" description="N-acetyltransferase" evidence="10">
    <location>
        <begin position="352"/>
        <end position="534"/>
    </location>
</feature>
<keyword evidence="6 9" id="KW-0067">ATP-binding</keyword>
<dbReference type="Pfam" id="PF08351">
    <property type="entry name" value="TmcA_N"/>
    <property type="match status" value="1"/>
</dbReference>
<dbReference type="InterPro" id="IPR038321">
    <property type="entry name" value="TmcA_C_sf"/>
</dbReference>
<proteinExistence type="inferred from homology"/>
<dbReference type="EMBL" id="CP007029">
    <property type="protein sequence ID" value="AHE99832.1"/>
    <property type="molecule type" value="Genomic_DNA"/>
</dbReference>
<dbReference type="InterPro" id="IPR024914">
    <property type="entry name" value="tRNA_acetyltr_TmcA"/>
</dbReference>
<dbReference type="InterPro" id="IPR000182">
    <property type="entry name" value="GNAT_dom"/>
</dbReference>
<dbReference type="Proteomes" id="UP000005289">
    <property type="component" value="Chromosome"/>
</dbReference>
<dbReference type="InterPro" id="IPR027417">
    <property type="entry name" value="P-loop_NTPase"/>
</dbReference>
<dbReference type="EC" id="2.3.1.193" evidence="9"/>
<dbReference type="PROSITE" id="PS51186">
    <property type="entry name" value="GNAT"/>
    <property type="match status" value="1"/>
</dbReference>
<keyword evidence="4 9" id="KW-0819">tRNA processing</keyword>
<keyword evidence="7 9" id="KW-0694">RNA-binding</keyword>
<evidence type="ECO:0000313" key="11">
    <source>
        <dbReference type="EMBL" id="AHE99832.1"/>
    </source>
</evidence>
<evidence type="ECO:0000313" key="12">
    <source>
        <dbReference type="Proteomes" id="UP000005289"/>
    </source>
</evidence>
<dbReference type="GO" id="GO:1904812">
    <property type="term" value="P:rRNA acetylation involved in maturation of SSU-rRNA"/>
    <property type="evidence" value="ECO:0007669"/>
    <property type="project" value="TreeGrafter"/>
</dbReference>
<accession>W0DRF0</accession>
<dbReference type="InterPro" id="IPR033442">
    <property type="entry name" value="TmcA_tRNA_bind"/>
</dbReference>
<dbReference type="InterPro" id="IPR013562">
    <property type="entry name" value="TmcA/NAT10_N"/>
</dbReference>
<evidence type="ECO:0000256" key="8">
    <source>
        <dbReference type="ARBA" id="ARBA00023315"/>
    </source>
</evidence>
<dbReference type="PANTHER" id="PTHR10925:SF5">
    <property type="entry name" value="RNA CYTIDINE ACETYLTRANSFERASE"/>
    <property type="match status" value="1"/>
</dbReference>
<sequence length="674" mass="72412">MSDDPPSFRIPRRLVVVPDAPGARDRAAAWLRKLALSCDVGWFGPSVPGGLPGTRPAQASHWLGRELDALVFEGGELPPVDALAIAAGLLRGGGVFLLLAGEPPPTPFGRRLRRFLAEDLVERVAENGRWPVPAIAPRVAGHRLNAGQQRVFRALASATNWLPRTCAVLTAPRGRGKSTLLGALVAHWLRRTSLDVRVTAPNRDGIRPLLAEVERGTDIPCGAGTRDGPLYLAPDELLERGSAPGLLVVDEAAALPVHQLRRLARLAPRVVFATTTTGFEGSGQGFRHRFLKALHADGFRLHEFRLHRPVRWPPGDPLEDWIDRLFLLDAEAEARAPAAAEEPALRMRWLSGASLAASEPRLRAVVGLLSDAHYRTRPSDLRRWLDAPELRVGLLGETAGSGIVGVVLVQLEPGLEPALADAVWSGQRRPPGQFLPCVLAEHGALAAARRPALRVLRIAVDPRWQRRGLGRRMLRAALSWARRRDVPVVGASFGAEPGLIEFWTAAGFRCLRIGFRRETTSGLHAAVVLRGTQPGAVADLARLRARAGRDWPVWRAGPLRGLEAGVAAAVAADLPSAGAVCAALDWGSVRAFARISRPFELALPALQRWLHADPARTAGLPARERALLEAAVLELAGWPELCALAGVSGRRDVIGLLRGSVAALLETDSSAGVA</sequence>
<evidence type="ECO:0000256" key="9">
    <source>
        <dbReference type="HAMAP-Rule" id="MF_01886"/>
    </source>
</evidence>
<dbReference type="GO" id="GO:1990883">
    <property type="term" value="F:18S rRNA cytidine N-acetyltransferase activity"/>
    <property type="evidence" value="ECO:0007669"/>
    <property type="project" value="TreeGrafter"/>
</dbReference>
<dbReference type="GO" id="GO:0005737">
    <property type="term" value="C:cytoplasm"/>
    <property type="evidence" value="ECO:0007669"/>
    <property type="project" value="UniProtKB-SubCell"/>
</dbReference>
<dbReference type="STRING" id="713585.THITH_01280"/>
<dbReference type="GO" id="GO:0000049">
    <property type="term" value="F:tRNA binding"/>
    <property type="evidence" value="ECO:0007669"/>
    <property type="project" value="UniProtKB-UniRule"/>
</dbReference>
<evidence type="ECO:0000256" key="7">
    <source>
        <dbReference type="ARBA" id="ARBA00022884"/>
    </source>
</evidence>
<dbReference type="Gene3D" id="3.40.50.300">
    <property type="entry name" value="P-loop containing nucleotide triphosphate hydrolases"/>
    <property type="match status" value="1"/>
</dbReference>
<dbReference type="GO" id="GO:0051391">
    <property type="term" value="P:tRNA acetylation"/>
    <property type="evidence" value="ECO:0007669"/>
    <property type="project" value="UniProtKB-UniRule"/>
</dbReference>
<evidence type="ECO:0000256" key="5">
    <source>
        <dbReference type="ARBA" id="ARBA00022741"/>
    </source>
</evidence>
<dbReference type="GO" id="GO:0051392">
    <property type="term" value="F:tRNA cytidine N4-acetyltransferase activity"/>
    <property type="evidence" value="ECO:0007669"/>
    <property type="project" value="UniProtKB-UniRule"/>
</dbReference>
<comment type="function">
    <text evidence="9">Catalyzes the formation of N(4)-acetylcytidine (ac(4)C) at the wobble position of tRNA(Met), by using acetyl-CoA as an acetyl donor and ATP (or GTP).</text>
</comment>
<dbReference type="HAMAP" id="MF_01886">
    <property type="entry name" value="tRNA_acetyltr_TmcA"/>
    <property type="match status" value="1"/>
</dbReference>
<dbReference type="Gene3D" id="3.40.50.11040">
    <property type="match status" value="1"/>
</dbReference>
<evidence type="ECO:0000256" key="2">
    <source>
        <dbReference type="ARBA" id="ARBA00022555"/>
    </source>
</evidence>
<reference evidence="11 12" key="1">
    <citation type="submission" date="2013-12" db="EMBL/GenBank/DDBJ databases">
        <authorList>
            <consortium name="DOE Joint Genome Institute"/>
            <person name="Muyzer G."/>
            <person name="Huntemann M."/>
            <person name="Han J."/>
            <person name="Chen A."/>
            <person name="Kyrpides N."/>
            <person name="Mavromatis K."/>
            <person name="Markowitz V."/>
            <person name="Palaniappan K."/>
            <person name="Ivanova N."/>
            <person name="Schaumberg A."/>
            <person name="Pati A."/>
            <person name="Liolios K."/>
            <person name="Nordberg H.P."/>
            <person name="Cantor M.N."/>
            <person name="Hua S.X."/>
            <person name="Woyke T."/>
        </authorList>
    </citation>
    <scope>NUCLEOTIDE SEQUENCE [LARGE SCALE GENOMIC DNA]</scope>
    <source>
        <strain evidence="11 12">ARh 1</strain>
    </source>
</reference>
<dbReference type="SUPFAM" id="SSF55729">
    <property type="entry name" value="Acyl-CoA N-acyltransferases (Nat)"/>
    <property type="match status" value="1"/>
</dbReference>
<evidence type="ECO:0000256" key="3">
    <source>
        <dbReference type="ARBA" id="ARBA00022679"/>
    </source>
</evidence>
<gene>
    <name evidence="9" type="primary">tmcA</name>
    <name evidence="11" type="ORF">THITH_01280</name>
</gene>
<dbReference type="AlphaFoldDB" id="W0DRF0"/>